<dbReference type="InParanoid" id="A0A2J7PYG5"/>
<dbReference type="Proteomes" id="UP000235965">
    <property type="component" value="Unassembled WGS sequence"/>
</dbReference>
<accession>A0A2J7PYG5</accession>
<comment type="caution">
    <text evidence="1">The sequence shown here is derived from an EMBL/GenBank/DDBJ whole genome shotgun (WGS) entry which is preliminary data.</text>
</comment>
<dbReference type="EMBL" id="NEVH01020350">
    <property type="protein sequence ID" value="PNF21381.1"/>
    <property type="molecule type" value="Genomic_DNA"/>
</dbReference>
<organism evidence="1 2">
    <name type="scientific">Cryptotermes secundus</name>
    <dbReference type="NCBI Taxonomy" id="105785"/>
    <lineage>
        <taxon>Eukaryota</taxon>
        <taxon>Metazoa</taxon>
        <taxon>Ecdysozoa</taxon>
        <taxon>Arthropoda</taxon>
        <taxon>Hexapoda</taxon>
        <taxon>Insecta</taxon>
        <taxon>Pterygota</taxon>
        <taxon>Neoptera</taxon>
        <taxon>Polyneoptera</taxon>
        <taxon>Dictyoptera</taxon>
        <taxon>Blattodea</taxon>
        <taxon>Blattoidea</taxon>
        <taxon>Termitoidae</taxon>
        <taxon>Kalotermitidae</taxon>
        <taxon>Cryptotermitinae</taxon>
        <taxon>Cryptotermes</taxon>
    </lineage>
</organism>
<keyword evidence="2" id="KW-1185">Reference proteome</keyword>
<protein>
    <recommendedName>
        <fullName evidence="3">Endonuclease/exonuclease/phosphatase domain-containing protein</fullName>
    </recommendedName>
</protein>
<name>A0A2J7PYG5_9NEOP</name>
<gene>
    <name evidence="1" type="ORF">B7P43_G15471</name>
</gene>
<evidence type="ECO:0000313" key="2">
    <source>
        <dbReference type="Proteomes" id="UP000235965"/>
    </source>
</evidence>
<dbReference type="AlphaFoldDB" id="A0A2J7PYG5"/>
<sequence length="218" mass="25274">MDMRVGIWNVRSLYRAGSLMAVAKEISKYKLELAGVQEVRWGGGGIEFVSDRISYITLRGRWCDIIILNVHAITEDKIDGIDDRFYGELEYVFDKFPKYPMKILLGDFNAKVGREDIFRPTIGNENLHEINNDNGVRVVNFPTSKNLTVKSTMFPYRNIHKFTWTSSDGKIHYQIDHTLIDRRWHSSVLDVRSFRAADCDTDHYLVVAKVRERLAVNK</sequence>
<dbReference type="SUPFAM" id="SSF56219">
    <property type="entry name" value="DNase I-like"/>
    <property type="match status" value="1"/>
</dbReference>
<dbReference type="InterPro" id="IPR036691">
    <property type="entry name" value="Endo/exonu/phosph_ase_sf"/>
</dbReference>
<evidence type="ECO:0008006" key="3">
    <source>
        <dbReference type="Google" id="ProtNLM"/>
    </source>
</evidence>
<dbReference type="Gene3D" id="3.60.10.10">
    <property type="entry name" value="Endonuclease/exonuclease/phosphatase"/>
    <property type="match status" value="1"/>
</dbReference>
<proteinExistence type="predicted"/>
<evidence type="ECO:0000313" key="1">
    <source>
        <dbReference type="EMBL" id="PNF21381.1"/>
    </source>
</evidence>
<reference evidence="1 2" key="1">
    <citation type="submission" date="2017-12" db="EMBL/GenBank/DDBJ databases">
        <title>Hemimetabolous genomes reveal molecular basis of termite eusociality.</title>
        <authorList>
            <person name="Harrison M.C."/>
            <person name="Jongepier E."/>
            <person name="Robertson H.M."/>
            <person name="Arning N."/>
            <person name="Bitard-Feildel T."/>
            <person name="Chao H."/>
            <person name="Childers C.P."/>
            <person name="Dinh H."/>
            <person name="Doddapaneni H."/>
            <person name="Dugan S."/>
            <person name="Gowin J."/>
            <person name="Greiner C."/>
            <person name="Han Y."/>
            <person name="Hu H."/>
            <person name="Hughes D.S.T."/>
            <person name="Huylmans A.-K."/>
            <person name="Kemena C."/>
            <person name="Kremer L.P.M."/>
            <person name="Lee S.L."/>
            <person name="Lopez-Ezquerra A."/>
            <person name="Mallet L."/>
            <person name="Monroy-Kuhn J.M."/>
            <person name="Moser A."/>
            <person name="Murali S.C."/>
            <person name="Muzny D.M."/>
            <person name="Otani S."/>
            <person name="Piulachs M.-D."/>
            <person name="Poelchau M."/>
            <person name="Qu J."/>
            <person name="Schaub F."/>
            <person name="Wada-Katsumata A."/>
            <person name="Worley K.C."/>
            <person name="Xie Q."/>
            <person name="Ylla G."/>
            <person name="Poulsen M."/>
            <person name="Gibbs R.A."/>
            <person name="Schal C."/>
            <person name="Richards S."/>
            <person name="Belles X."/>
            <person name="Korb J."/>
            <person name="Bornberg-Bauer E."/>
        </authorList>
    </citation>
    <scope>NUCLEOTIDE SEQUENCE [LARGE SCALE GENOMIC DNA]</scope>
    <source>
        <tissue evidence="1">Whole body</tissue>
    </source>
</reference>